<evidence type="ECO:0000313" key="2">
    <source>
        <dbReference type="EMBL" id="POH69383.1"/>
    </source>
</evidence>
<reference evidence="2 3" key="1">
    <citation type="submission" date="2018-01" db="EMBL/GenBank/DDBJ databases">
        <title>Cryobacterium sp. nov., from glaciers in China.</title>
        <authorList>
            <person name="Liu Q."/>
            <person name="Xin Y.-H."/>
        </authorList>
    </citation>
    <scope>NUCLEOTIDE SEQUENCE [LARGE SCALE GENOMIC DNA]</scope>
    <source>
        <strain evidence="2 3">TMB1-8</strain>
    </source>
</reference>
<name>A0A2S3ZLI4_9MICO</name>
<protein>
    <recommendedName>
        <fullName evidence="1">DUF4326 domain-containing protein</fullName>
    </recommendedName>
</protein>
<dbReference type="OrthoDB" id="3483205at2"/>
<dbReference type="AlphaFoldDB" id="A0A2S3ZLI4"/>
<evidence type="ECO:0000259" key="1">
    <source>
        <dbReference type="Pfam" id="PF14216"/>
    </source>
</evidence>
<dbReference type="EMBL" id="PPXF01000022">
    <property type="protein sequence ID" value="POH69383.1"/>
    <property type="molecule type" value="Genomic_DNA"/>
</dbReference>
<accession>A0A2S3ZLI4</accession>
<evidence type="ECO:0000313" key="3">
    <source>
        <dbReference type="Proteomes" id="UP000237104"/>
    </source>
</evidence>
<dbReference type="InterPro" id="IPR025475">
    <property type="entry name" value="DUF4326"/>
</dbReference>
<sequence length="123" mass="14287">MPKRIQMTRNRPWRADSPDAVIVDRRSRWGNPFAVDKSTQIQRYPALVSMPQLFGHVRPRDRAEAVRLFRYLFLTPRVIDSPAYYTADVVREELAGKDLACWCSLDQPCHADVLLELANERDC</sequence>
<gene>
    <name evidence="2" type="ORF">C3B59_05705</name>
</gene>
<proteinExistence type="predicted"/>
<organism evidence="2 3">
    <name type="scientific">Cryobacterium zongtaii</name>
    <dbReference type="NCBI Taxonomy" id="1259217"/>
    <lineage>
        <taxon>Bacteria</taxon>
        <taxon>Bacillati</taxon>
        <taxon>Actinomycetota</taxon>
        <taxon>Actinomycetes</taxon>
        <taxon>Micrococcales</taxon>
        <taxon>Microbacteriaceae</taxon>
        <taxon>Cryobacterium</taxon>
    </lineage>
</organism>
<dbReference type="Proteomes" id="UP000237104">
    <property type="component" value="Unassembled WGS sequence"/>
</dbReference>
<feature type="domain" description="DUF4326" evidence="1">
    <location>
        <begin position="16"/>
        <end position="116"/>
    </location>
</feature>
<dbReference type="Pfam" id="PF14216">
    <property type="entry name" value="DUF4326"/>
    <property type="match status" value="1"/>
</dbReference>
<comment type="caution">
    <text evidence="2">The sequence shown here is derived from an EMBL/GenBank/DDBJ whole genome shotgun (WGS) entry which is preliminary data.</text>
</comment>